<dbReference type="InterPro" id="IPR003676">
    <property type="entry name" value="SAUR_fam"/>
</dbReference>
<reference evidence="2" key="2">
    <citation type="journal article" date="2024" name="Plant">
        <title>Genomic evolution and insights into agronomic trait innovations of Sesamum species.</title>
        <authorList>
            <person name="Miao H."/>
            <person name="Wang L."/>
            <person name="Qu L."/>
            <person name="Liu H."/>
            <person name="Sun Y."/>
            <person name="Le M."/>
            <person name="Wang Q."/>
            <person name="Wei S."/>
            <person name="Zheng Y."/>
            <person name="Lin W."/>
            <person name="Duan Y."/>
            <person name="Cao H."/>
            <person name="Xiong S."/>
            <person name="Wang X."/>
            <person name="Wei L."/>
            <person name="Li C."/>
            <person name="Ma Q."/>
            <person name="Ju M."/>
            <person name="Zhao R."/>
            <person name="Li G."/>
            <person name="Mu C."/>
            <person name="Tian Q."/>
            <person name="Mei H."/>
            <person name="Zhang T."/>
            <person name="Gao T."/>
            <person name="Zhang H."/>
        </authorList>
    </citation>
    <scope>NUCLEOTIDE SEQUENCE</scope>
    <source>
        <strain evidence="2">KEN8</strain>
    </source>
</reference>
<protein>
    <submittedName>
        <fullName evidence="2">Auxin-responsive protein SAUR20</fullName>
    </submittedName>
</protein>
<evidence type="ECO:0000256" key="1">
    <source>
        <dbReference type="ARBA" id="ARBA00006974"/>
    </source>
</evidence>
<gene>
    <name evidence="2" type="ORF">Scaly_3068500</name>
</gene>
<evidence type="ECO:0000313" key="2">
    <source>
        <dbReference type="EMBL" id="KAL0298248.1"/>
    </source>
</evidence>
<reference evidence="2" key="1">
    <citation type="submission" date="2020-06" db="EMBL/GenBank/DDBJ databases">
        <authorList>
            <person name="Li T."/>
            <person name="Hu X."/>
            <person name="Zhang T."/>
            <person name="Song X."/>
            <person name="Zhang H."/>
            <person name="Dai N."/>
            <person name="Sheng W."/>
            <person name="Hou X."/>
            <person name="Wei L."/>
        </authorList>
    </citation>
    <scope>NUCLEOTIDE SEQUENCE</scope>
    <source>
        <strain evidence="2">KEN8</strain>
        <tissue evidence="2">Leaf</tissue>
    </source>
</reference>
<dbReference type="Pfam" id="PF02519">
    <property type="entry name" value="Auxin_inducible"/>
    <property type="match status" value="1"/>
</dbReference>
<name>A0AAW2JVN6_9LAMI</name>
<dbReference type="EMBL" id="JACGWM010000781">
    <property type="protein sequence ID" value="KAL0298248.1"/>
    <property type="molecule type" value="Genomic_DNA"/>
</dbReference>
<sequence>MAIRLPSLISNAKQFYKLQSLLHRNQSDVPKGHLAVYVGEIQRKRYVVPISYLNHPSFQDLLHRAEEEFGFNHPWEVSQFRAVRMPSLSYPQECSCRDARNQSKRQAQQF</sequence>
<proteinExistence type="inferred from homology"/>
<accession>A0AAW2JVN6</accession>
<dbReference type="AlphaFoldDB" id="A0AAW2JVN6"/>
<dbReference type="PANTHER" id="PTHR31929">
    <property type="entry name" value="SAUR-LIKE AUXIN-RESPONSIVE PROTEIN FAMILY-RELATED"/>
    <property type="match status" value="1"/>
</dbReference>
<comment type="caution">
    <text evidence="2">The sequence shown here is derived from an EMBL/GenBank/DDBJ whole genome shotgun (WGS) entry which is preliminary data.</text>
</comment>
<comment type="similarity">
    <text evidence="1">Belongs to the ARG7 family.</text>
</comment>
<organism evidence="2">
    <name type="scientific">Sesamum calycinum</name>
    <dbReference type="NCBI Taxonomy" id="2727403"/>
    <lineage>
        <taxon>Eukaryota</taxon>
        <taxon>Viridiplantae</taxon>
        <taxon>Streptophyta</taxon>
        <taxon>Embryophyta</taxon>
        <taxon>Tracheophyta</taxon>
        <taxon>Spermatophyta</taxon>
        <taxon>Magnoliopsida</taxon>
        <taxon>eudicotyledons</taxon>
        <taxon>Gunneridae</taxon>
        <taxon>Pentapetalae</taxon>
        <taxon>asterids</taxon>
        <taxon>lamiids</taxon>
        <taxon>Lamiales</taxon>
        <taxon>Pedaliaceae</taxon>
        <taxon>Sesamum</taxon>
    </lineage>
</organism>
<dbReference type="GO" id="GO:0009733">
    <property type="term" value="P:response to auxin"/>
    <property type="evidence" value="ECO:0007669"/>
    <property type="project" value="InterPro"/>
</dbReference>